<dbReference type="EMBL" id="CCKQ01007671">
    <property type="protein sequence ID" value="CDW79080.1"/>
    <property type="molecule type" value="Genomic_DNA"/>
</dbReference>
<dbReference type="AlphaFoldDB" id="A0A078A9Y5"/>
<reference evidence="1 2" key="1">
    <citation type="submission" date="2014-06" db="EMBL/GenBank/DDBJ databases">
        <authorList>
            <person name="Swart Estienne"/>
        </authorList>
    </citation>
    <scope>NUCLEOTIDE SEQUENCE [LARGE SCALE GENOMIC DNA]</scope>
    <source>
        <strain evidence="1 2">130c</strain>
    </source>
</reference>
<accession>A0A078A9Y5</accession>
<evidence type="ECO:0000313" key="1">
    <source>
        <dbReference type="EMBL" id="CDW79080.1"/>
    </source>
</evidence>
<dbReference type="InParanoid" id="A0A078A9Y5"/>
<protein>
    <submittedName>
        <fullName evidence="1">Uncharacterized protein</fullName>
    </submittedName>
</protein>
<organism evidence="1 2">
    <name type="scientific">Stylonychia lemnae</name>
    <name type="common">Ciliate</name>
    <dbReference type="NCBI Taxonomy" id="5949"/>
    <lineage>
        <taxon>Eukaryota</taxon>
        <taxon>Sar</taxon>
        <taxon>Alveolata</taxon>
        <taxon>Ciliophora</taxon>
        <taxon>Intramacronucleata</taxon>
        <taxon>Spirotrichea</taxon>
        <taxon>Stichotrichia</taxon>
        <taxon>Sporadotrichida</taxon>
        <taxon>Oxytrichidae</taxon>
        <taxon>Stylonychinae</taxon>
        <taxon>Stylonychia</taxon>
    </lineage>
</organism>
<gene>
    <name evidence="1" type="primary">Contig2794.g2993</name>
    <name evidence="1" type="ORF">STYLEM_8066</name>
</gene>
<proteinExistence type="predicted"/>
<evidence type="ECO:0000313" key="2">
    <source>
        <dbReference type="Proteomes" id="UP000039865"/>
    </source>
</evidence>
<sequence>MSLPVKSLKLIYYFMVVNESDFREGLEKYYCGLYREAKWTKLEVLDGEIYLNGFTLAKCIAEARLKGSLTKNEAFNLMKGLKERIEVFDKIEVEKKMVRVERGLITGVKGERSISPHYTYEEKGNTIHGTKNTNFIAWPSQRIQEPMSSFYLENAKRPGTVITSDVGKFSGDGAYMWVEKNEISMIKYLNQDIFSLNTEDFKIAKDKHDSFLELFLSWNLPGRGKLVTQLSNNLYRGPFMSASDGDIIDAIDTTYGEQSVPYNDYEMKDDDLETLLEEFYSMNIFNENTKIHMSLKINLDEFLIFSGQECPVMQHRNNGERHKNCDKQQNKQIKQRRNFGYICYFRSNQDIREGERTHKYFRLGEGSYTLQCYIVFQKY</sequence>
<name>A0A078A9Y5_STYLE</name>
<keyword evidence="2" id="KW-1185">Reference proteome</keyword>
<dbReference type="Proteomes" id="UP000039865">
    <property type="component" value="Unassembled WGS sequence"/>
</dbReference>